<gene>
    <name evidence="1" type="ORF">DARMORV10_A09P33440.1</name>
</gene>
<sequence>MLKLILRCINVVSSNTIVAMTHNFISRQTLVSISLSGTPSVALLWDP</sequence>
<protein>
    <submittedName>
        <fullName evidence="1">(rape) hypothetical protein</fullName>
    </submittedName>
</protein>
<dbReference type="Proteomes" id="UP001295469">
    <property type="component" value="Chromosome A09"/>
</dbReference>
<name>A0A816P560_BRANA</name>
<dbReference type="EMBL" id="HG994363">
    <property type="protein sequence ID" value="CAF2044164.1"/>
    <property type="molecule type" value="Genomic_DNA"/>
</dbReference>
<accession>A0A816P560</accession>
<reference evidence="1" key="1">
    <citation type="submission" date="2021-01" db="EMBL/GenBank/DDBJ databases">
        <authorList>
            <consortium name="Genoscope - CEA"/>
            <person name="William W."/>
        </authorList>
    </citation>
    <scope>NUCLEOTIDE SEQUENCE</scope>
</reference>
<dbReference type="AlphaFoldDB" id="A0A816P560"/>
<organism evidence="1">
    <name type="scientific">Brassica napus</name>
    <name type="common">Rape</name>
    <dbReference type="NCBI Taxonomy" id="3708"/>
    <lineage>
        <taxon>Eukaryota</taxon>
        <taxon>Viridiplantae</taxon>
        <taxon>Streptophyta</taxon>
        <taxon>Embryophyta</taxon>
        <taxon>Tracheophyta</taxon>
        <taxon>Spermatophyta</taxon>
        <taxon>Magnoliopsida</taxon>
        <taxon>eudicotyledons</taxon>
        <taxon>Gunneridae</taxon>
        <taxon>Pentapetalae</taxon>
        <taxon>rosids</taxon>
        <taxon>malvids</taxon>
        <taxon>Brassicales</taxon>
        <taxon>Brassicaceae</taxon>
        <taxon>Brassiceae</taxon>
        <taxon>Brassica</taxon>
    </lineage>
</organism>
<evidence type="ECO:0000313" key="1">
    <source>
        <dbReference type="EMBL" id="CAF2044164.1"/>
    </source>
</evidence>
<proteinExistence type="predicted"/>